<dbReference type="CDD" id="cd00761">
    <property type="entry name" value="Glyco_tranf_GTA_type"/>
    <property type="match status" value="1"/>
</dbReference>
<feature type="domain" description="Glycosyltransferase 2-like" evidence="3">
    <location>
        <begin position="16"/>
        <end position="141"/>
    </location>
</feature>
<organism evidence="4 5">
    <name type="scientific">Parablautia intestinalis</name>
    <dbReference type="NCBI Taxonomy" id="2320100"/>
    <lineage>
        <taxon>Bacteria</taxon>
        <taxon>Bacillati</taxon>
        <taxon>Bacillota</taxon>
        <taxon>Clostridia</taxon>
        <taxon>Lachnospirales</taxon>
        <taxon>Lachnospiraceae</taxon>
        <taxon>Parablautia</taxon>
    </lineage>
</organism>
<sequence>MLGGKRRFELKKYKISVIVTVYNTEKYLSKCVATLTGQTYDNLEILLVDDGSTDGSGRLCDMLALKDGRIRTVHKENGGLISAWKKGVCECTGEYLCFVDSDDWVDLNMLSEMGEKLSGNAKEIIASDYVIERGEEHCEYVWQQLPPGEYDKKAMDDEVIPKLLGHEHRYVCISRCMKLISKKLVEDNCKYSNPVITTGEDTTIMLPALIDCERLVIMEHKAYYHYLYVKDSMIHKYDKGLYQNIQLLRQIVEQILKDKFTGEKLSAMSKMADKEYIFMLFLALKNEARGNASGYRKNILQICREGEVRKLCKNAPVSVEEKANKLLYLVLRHPNEITVRLLRLAMIVYYRRQ</sequence>
<dbReference type="Proteomes" id="UP000280696">
    <property type="component" value="Unassembled WGS sequence"/>
</dbReference>
<keyword evidence="1" id="KW-0328">Glycosyltransferase</keyword>
<dbReference type="GO" id="GO:0016757">
    <property type="term" value="F:glycosyltransferase activity"/>
    <property type="evidence" value="ECO:0007669"/>
    <property type="project" value="UniProtKB-KW"/>
</dbReference>
<dbReference type="AlphaFoldDB" id="A0A3A9AW31"/>
<keyword evidence="2 4" id="KW-0808">Transferase</keyword>
<dbReference type="Gene3D" id="3.90.550.10">
    <property type="entry name" value="Spore Coat Polysaccharide Biosynthesis Protein SpsA, Chain A"/>
    <property type="match status" value="1"/>
</dbReference>
<dbReference type="PANTHER" id="PTHR22916">
    <property type="entry name" value="GLYCOSYLTRANSFERASE"/>
    <property type="match status" value="1"/>
</dbReference>
<protein>
    <submittedName>
        <fullName evidence="4">Glycosyltransferase family 2 protein</fullName>
    </submittedName>
</protein>
<gene>
    <name evidence="4" type="ORF">D7V94_09150</name>
</gene>
<evidence type="ECO:0000256" key="1">
    <source>
        <dbReference type="ARBA" id="ARBA00022676"/>
    </source>
</evidence>
<evidence type="ECO:0000256" key="2">
    <source>
        <dbReference type="ARBA" id="ARBA00022679"/>
    </source>
</evidence>
<dbReference type="PANTHER" id="PTHR22916:SF51">
    <property type="entry name" value="GLYCOSYLTRANSFERASE EPSH-RELATED"/>
    <property type="match status" value="1"/>
</dbReference>
<dbReference type="SUPFAM" id="SSF53448">
    <property type="entry name" value="Nucleotide-diphospho-sugar transferases"/>
    <property type="match status" value="1"/>
</dbReference>
<dbReference type="EMBL" id="RAYQ01000008">
    <property type="protein sequence ID" value="RKI91753.1"/>
    <property type="molecule type" value="Genomic_DNA"/>
</dbReference>
<reference evidence="4 5" key="1">
    <citation type="submission" date="2018-09" db="EMBL/GenBank/DDBJ databases">
        <title>Murine metabolic-syndrome-specific gut microbial biobank.</title>
        <authorList>
            <person name="Liu C."/>
        </authorList>
    </citation>
    <scope>NUCLEOTIDE SEQUENCE [LARGE SCALE GENOMIC DNA]</scope>
    <source>
        <strain evidence="4 5">0.1xD8-82</strain>
    </source>
</reference>
<evidence type="ECO:0000259" key="3">
    <source>
        <dbReference type="Pfam" id="PF00535"/>
    </source>
</evidence>
<dbReference type="OrthoDB" id="3189257at2"/>
<dbReference type="Pfam" id="PF00535">
    <property type="entry name" value="Glycos_transf_2"/>
    <property type="match status" value="1"/>
</dbReference>
<evidence type="ECO:0000313" key="5">
    <source>
        <dbReference type="Proteomes" id="UP000280696"/>
    </source>
</evidence>
<dbReference type="InterPro" id="IPR029044">
    <property type="entry name" value="Nucleotide-diphossugar_trans"/>
</dbReference>
<keyword evidence="5" id="KW-1185">Reference proteome</keyword>
<comment type="caution">
    <text evidence="4">The sequence shown here is derived from an EMBL/GenBank/DDBJ whole genome shotgun (WGS) entry which is preliminary data.</text>
</comment>
<name>A0A3A9AW31_9FIRM</name>
<accession>A0A3A9AW31</accession>
<evidence type="ECO:0000313" key="4">
    <source>
        <dbReference type="EMBL" id="RKI91753.1"/>
    </source>
</evidence>
<proteinExistence type="predicted"/>
<dbReference type="InterPro" id="IPR001173">
    <property type="entry name" value="Glyco_trans_2-like"/>
</dbReference>